<comment type="caution">
    <text evidence="4">The sequence shown here is derived from an EMBL/GenBank/DDBJ whole genome shotgun (WGS) entry which is preliminary data.</text>
</comment>
<dbReference type="InterPro" id="IPR016188">
    <property type="entry name" value="PurM-like_N"/>
</dbReference>
<organism evidence="4 5">
    <name type="scientific">Methylobacter tundripaludum</name>
    <dbReference type="NCBI Taxonomy" id="173365"/>
    <lineage>
        <taxon>Bacteria</taxon>
        <taxon>Pseudomonadati</taxon>
        <taxon>Pseudomonadota</taxon>
        <taxon>Gammaproteobacteria</taxon>
        <taxon>Methylococcales</taxon>
        <taxon>Methylococcaceae</taxon>
        <taxon>Methylobacter</taxon>
    </lineage>
</organism>
<gene>
    <name evidence="4" type="ORF">B0F88_11157</name>
</gene>
<dbReference type="CDD" id="cd02192">
    <property type="entry name" value="PurM-like3"/>
    <property type="match status" value="1"/>
</dbReference>
<dbReference type="PANTHER" id="PTHR30270">
    <property type="entry name" value="THIAMINE-MONOPHOSPHATE KINASE"/>
    <property type="match status" value="1"/>
</dbReference>
<dbReference type="InterPro" id="IPR010918">
    <property type="entry name" value="PurM-like_C_dom"/>
</dbReference>
<dbReference type="GO" id="GO:0009030">
    <property type="term" value="F:thiamine-phosphate kinase activity"/>
    <property type="evidence" value="ECO:0007669"/>
    <property type="project" value="InterPro"/>
</dbReference>
<dbReference type="GO" id="GO:0009228">
    <property type="term" value="P:thiamine biosynthetic process"/>
    <property type="evidence" value="ECO:0007669"/>
    <property type="project" value="UniProtKB-KW"/>
</dbReference>
<proteinExistence type="predicted"/>
<dbReference type="Gene3D" id="3.30.1330.10">
    <property type="entry name" value="PurM-like, N-terminal domain"/>
    <property type="match status" value="1"/>
</dbReference>
<dbReference type="InterPro" id="IPR011413">
    <property type="entry name" value="UCP036540_AIR"/>
</dbReference>
<accession>A0A2S6GTX7</accession>
<dbReference type="Gene3D" id="3.90.650.10">
    <property type="entry name" value="PurM-like C-terminal domain"/>
    <property type="match status" value="1"/>
</dbReference>
<dbReference type="OrthoDB" id="9767928at2"/>
<dbReference type="InterPro" id="IPR036921">
    <property type="entry name" value="PurM-like_N_sf"/>
</dbReference>
<dbReference type="Proteomes" id="UP000238071">
    <property type="component" value="Unassembled WGS sequence"/>
</dbReference>
<dbReference type="InterPro" id="IPR024030">
    <property type="entry name" value="AIR_synthase-rel_sll0787"/>
</dbReference>
<dbReference type="PANTHER" id="PTHR30270:SF0">
    <property type="entry name" value="THIAMINE-MONOPHOSPHATE KINASE"/>
    <property type="match status" value="1"/>
</dbReference>
<dbReference type="EMBL" id="PTIY01000011">
    <property type="protein sequence ID" value="PPK68649.1"/>
    <property type="molecule type" value="Genomic_DNA"/>
</dbReference>
<dbReference type="AlphaFoldDB" id="A0A2S6GTX7"/>
<name>A0A2S6GTX7_9GAMM</name>
<dbReference type="InterPro" id="IPR036676">
    <property type="entry name" value="PurM-like_C_sf"/>
</dbReference>
<keyword evidence="5" id="KW-1185">Reference proteome</keyword>
<dbReference type="PIRSF" id="PIRSF036540">
    <property type="entry name" value="UCP036540_AIR"/>
    <property type="match status" value="1"/>
</dbReference>
<evidence type="ECO:0008006" key="6">
    <source>
        <dbReference type="Google" id="ProtNLM"/>
    </source>
</evidence>
<evidence type="ECO:0000259" key="2">
    <source>
        <dbReference type="Pfam" id="PF00586"/>
    </source>
</evidence>
<sequence length="325" mass="34582">MNDLARLTQHVKQSIGLAHKRDIAAVTGLLNKCMPSGTIALGDDCAAIPDRDGFLLFAAEGFLNEFVATQPWFAGYCGVMVNVSDIYAMGGRPIAVVDAIWSDGEEQAKPVLEGMAAASEVYRVPIAGGHSNLRNDRPQLSVAILGRSNTLLSSFEAKAGQKLLAAVDLRGRFREPHAWWDASTGSPPERLREDLELLPQLAEAGLCGAAKDISMAGLAGTVLMLLECSGLGGVLDVAAIPRPPDISLARWLCCFPSYGFVLSAEEKHTGAVIEHFSRRGISCSVIGETDASGCLRLADADGEELLWDLHAEPLTGCSIELKPEA</sequence>
<dbReference type="InterPro" id="IPR006283">
    <property type="entry name" value="ThiL-like"/>
</dbReference>
<protein>
    <recommendedName>
        <fullName evidence="6">AIR synthase related protein</fullName>
    </recommendedName>
</protein>
<keyword evidence="1" id="KW-0784">Thiamine biosynthesis</keyword>
<feature type="domain" description="PurM-like C-terminal" evidence="3">
    <location>
        <begin position="188"/>
        <end position="293"/>
    </location>
</feature>
<dbReference type="Pfam" id="PF02769">
    <property type="entry name" value="AIRS_C"/>
    <property type="match status" value="1"/>
</dbReference>
<evidence type="ECO:0000259" key="3">
    <source>
        <dbReference type="Pfam" id="PF02769"/>
    </source>
</evidence>
<evidence type="ECO:0000256" key="1">
    <source>
        <dbReference type="ARBA" id="ARBA00022977"/>
    </source>
</evidence>
<reference evidence="4 5" key="1">
    <citation type="submission" date="2018-02" db="EMBL/GenBank/DDBJ databases">
        <title>Subsurface microbial communities from deep shales in Ohio and West Virginia, USA.</title>
        <authorList>
            <person name="Wrighton K."/>
        </authorList>
    </citation>
    <scope>NUCLEOTIDE SEQUENCE [LARGE SCALE GENOMIC DNA]</scope>
    <source>
        <strain evidence="4 5">OWC-G53F</strain>
    </source>
</reference>
<dbReference type="SUPFAM" id="SSF56042">
    <property type="entry name" value="PurM C-terminal domain-like"/>
    <property type="match status" value="1"/>
</dbReference>
<dbReference type="SUPFAM" id="SSF55326">
    <property type="entry name" value="PurM N-terminal domain-like"/>
    <property type="match status" value="1"/>
</dbReference>
<evidence type="ECO:0000313" key="4">
    <source>
        <dbReference type="EMBL" id="PPK68649.1"/>
    </source>
</evidence>
<dbReference type="RefSeq" id="WP_104424489.1">
    <property type="nucleotide sequence ID" value="NZ_PTIY01000011.1"/>
</dbReference>
<feature type="domain" description="PurM-like N-terminal" evidence="2">
    <location>
        <begin position="42"/>
        <end position="147"/>
    </location>
</feature>
<dbReference type="NCBIfam" id="TIGR04049">
    <property type="entry name" value="AIR_rel_sll0787"/>
    <property type="match status" value="1"/>
</dbReference>
<evidence type="ECO:0000313" key="5">
    <source>
        <dbReference type="Proteomes" id="UP000238071"/>
    </source>
</evidence>
<dbReference type="Pfam" id="PF00586">
    <property type="entry name" value="AIRS"/>
    <property type="match status" value="1"/>
</dbReference>